<sequence>MRLLSPKTLFLFSSSTCSASRPTFFLLSNYYSSSSSTPFSRRQEEESRNVRVSVWWDFENCNVPSGVNVFKVSRNITAAIRASGIKGPIEITAFGDMVQLSRLKQEALSATGINLAHIPQGVFKYSASLTKQAMFAVVGFFIVKSNYKATVFFVFMVLINLLFSAGGKNSADRSLLLNLMYWVSQNPPPAHLFLISGDRDFASILHRLRMNNYNILLASPGHAPSVLCSAASIMWHWHDLLRGENLTGKYFNQPPDGPYGSWYGHYKVPLLDPYSDLEQRGCLQIEESSEISIDDKPHSVPKAVLAPCTDDKPHPVPSKNDKPLPAPKAVLEPSTDDKPHPVPRGVQKQIHQIVNLHPGGLSITELRDKLAKCGMNLSKDYYGYKRFLPFLLSQKKILRIKTEGDGRYLISPVNQKSPETSRDNLDAYTETVGNNNIEDKDFNTLSKLSCDEKSVKVGEKKKTLPKLLEKQSITPLADLNVEKPLEKAQKPLVDDNTMEMVNKAESDSSFSPGDVKIVKTVSPESEGSFSPVSEQDSTSEVGFLRKVWTKWFGSKSDGFDNKTSKDQDHSCTSADCFEDKSHTTPVDDSTSEIGAKKEKHEQMHLKSTDSFAVSVFPSTHSLSTNEVAMDNSTSTSSEAYENKTVNRPGFFDRVKNWCKFWRNSPEDHSSDRLNPISCHSEKQKLFLKDSFWSSMESFLKTPKGSLIVSKTMTREQLAQNLQREGPLSHELFGENDLLHLIDILISEKKWVEECSSEVFPFKLTQVGKSENATHVDSSPFTKTIPPSRSNDEVLADCQKLVNEMLKEHPKGFFLGFFRKHFLEKYGYYLDLQKLGFEKLAALLENMSGVKVESGYVIPFDKAPNITSVKSTSVPDKQEANHIVALDCESSDSSKKGNGSDMLWDELGPVASPKSATSKLGLVLKTEVESMEKQMEFDYEPVLSDDDLSDSGETSHMTRAEGERMARGAEDGSSLLQILDSWYSSKGGDSCKDKSENVNGLLDFSKNTAKLSGSSGVKGQTSLKSIVRKQRPQKSYSFVSDQVTNDSNEKLVDGILGNLMKSNESFASDQVTDDNNENLTNGVNLGKSNGDDEDLDDEILGNSRKVDESFVSDQVTDDSNENPIKRFSGNLRKTNESSVLDQVTNDHNEAPDDVILVDSKKCNDSRKEGFKALCD</sequence>
<dbReference type="EMBL" id="JAATIP010000109">
    <property type="protein sequence ID" value="KAF4371636.1"/>
    <property type="molecule type" value="Genomic_DNA"/>
</dbReference>
<feature type="domain" description="HTH OST-type" evidence="2">
    <location>
        <begin position="793"/>
        <end position="872"/>
    </location>
</feature>
<feature type="region of interest" description="Disordered" evidence="1">
    <location>
        <begin position="942"/>
        <end position="970"/>
    </location>
</feature>
<proteinExistence type="predicted"/>
<feature type="region of interest" description="Disordered" evidence="1">
    <location>
        <begin position="1110"/>
        <end position="1137"/>
    </location>
</feature>
<dbReference type="GO" id="GO:0004540">
    <property type="term" value="F:RNA nuclease activity"/>
    <property type="evidence" value="ECO:0007669"/>
    <property type="project" value="InterPro"/>
</dbReference>
<dbReference type="InterPro" id="IPR021139">
    <property type="entry name" value="NYN"/>
</dbReference>
<gene>
    <name evidence="3" type="ORF">F8388_008576</name>
</gene>
<feature type="domain" description="HTH OST-type" evidence="2">
    <location>
        <begin position="342"/>
        <end position="414"/>
    </location>
</feature>
<feature type="compositionally biased region" description="Basic and acidic residues" evidence="1">
    <location>
        <begin position="309"/>
        <end position="322"/>
    </location>
</feature>
<dbReference type="Gene3D" id="3.30.420.610">
    <property type="entry name" value="LOTUS domain-like"/>
    <property type="match status" value="2"/>
</dbReference>
<evidence type="ECO:0000313" key="3">
    <source>
        <dbReference type="EMBL" id="KAF4371636.1"/>
    </source>
</evidence>
<feature type="compositionally biased region" description="Basic and acidic residues" evidence="1">
    <location>
        <begin position="955"/>
        <end position="969"/>
    </location>
</feature>
<protein>
    <recommendedName>
        <fullName evidence="2">HTH OST-type domain-containing protein</fullName>
    </recommendedName>
</protein>
<dbReference type="Pfam" id="PF01936">
    <property type="entry name" value="NYN"/>
    <property type="match status" value="1"/>
</dbReference>
<dbReference type="CDD" id="cd08824">
    <property type="entry name" value="LOTUS"/>
    <property type="match status" value="1"/>
</dbReference>
<dbReference type="Proteomes" id="UP000525078">
    <property type="component" value="Unassembled WGS sequence"/>
</dbReference>
<dbReference type="PANTHER" id="PTHR14379">
    <property type="entry name" value="LIMKAIN B LKAP"/>
    <property type="match status" value="1"/>
</dbReference>
<accession>A0A7J6FLP4</accession>
<comment type="caution">
    <text evidence="3">The sequence shown here is derived from an EMBL/GenBank/DDBJ whole genome shotgun (WGS) entry which is preliminary data.</text>
</comment>
<evidence type="ECO:0000313" key="4">
    <source>
        <dbReference type="Proteomes" id="UP000525078"/>
    </source>
</evidence>
<dbReference type="InterPro" id="IPR041966">
    <property type="entry name" value="LOTUS-like"/>
</dbReference>
<organism evidence="3 4">
    <name type="scientific">Cannabis sativa</name>
    <name type="common">Hemp</name>
    <name type="synonym">Marijuana</name>
    <dbReference type="NCBI Taxonomy" id="3483"/>
    <lineage>
        <taxon>Eukaryota</taxon>
        <taxon>Viridiplantae</taxon>
        <taxon>Streptophyta</taxon>
        <taxon>Embryophyta</taxon>
        <taxon>Tracheophyta</taxon>
        <taxon>Spermatophyta</taxon>
        <taxon>Magnoliopsida</taxon>
        <taxon>eudicotyledons</taxon>
        <taxon>Gunneridae</taxon>
        <taxon>Pentapetalae</taxon>
        <taxon>rosids</taxon>
        <taxon>fabids</taxon>
        <taxon>Rosales</taxon>
        <taxon>Cannabaceae</taxon>
        <taxon>Cannabis</taxon>
    </lineage>
</organism>
<feature type="region of interest" description="Disordered" evidence="1">
    <location>
        <begin position="1068"/>
        <end position="1093"/>
    </location>
</feature>
<evidence type="ECO:0000259" key="2">
    <source>
        <dbReference type="PROSITE" id="PS51644"/>
    </source>
</evidence>
<feature type="region of interest" description="Disordered" evidence="1">
    <location>
        <begin position="887"/>
        <end position="906"/>
    </location>
</feature>
<dbReference type="GO" id="GO:0010468">
    <property type="term" value="P:regulation of gene expression"/>
    <property type="evidence" value="ECO:0007669"/>
    <property type="project" value="InterPro"/>
</dbReference>
<name>A0A7J6FLP4_CANSA</name>
<feature type="compositionally biased region" description="Polar residues" evidence="1">
    <location>
        <begin position="1076"/>
        <end position="1086"/>
    </location>
</feature>
<dbReference type="InterPro" id="IPR024768">
    <property type="entry name" value="Marf1"/>
</dbReference>
<dbReference type="PROSITE" id="PS51644">
    <property type="entry name" value="HTH_OST"/>
    <property type="match status" value="2"/>
</dbReference>
<dbReference type="GO" id="GO:0005777">
    <property type="term" value="C:peroxisome"/>
    <property type="evidence" value="ECO:0007669"/>
    <property type="project" value="InterPro"/>
</dbReference>
<dbReference type="AlphaFoldDB" id="A0A7J6FLP4"/>
<dbReference type="CDD" id="cd10910">
    <property type="entry name" value="PIN_limkain_b1_N_like"/>
    <property type="match status" value="1"/>
</dbReference>
<dbReference type="Pfam" id="PF12872">
    <property type="entry name" value="OST-HTH"/>
    <property type="match status" value="2"/>
</dbReference>
<reference evidence="3 4" key="1">
    <citation type="journal article" date="2020" name="bioRxiv">
        <title>Sequence and annotation of 42 cannabis genomes reveals extensive copy number variation in cannabinoid synthesis and pathogen resistance genes.</title>
        <authorList>
            <person name="Mckernan K.J."/>
            <person name="Helbert Y."/>
            <person name="Kane L.T."/>
            <person name="Ebling H."/>
            <person name="Zhang L."/>
            <person name="Liu B."/>
            <person name="Eaton Z."/>
            <person name="Mclaughlin S."/>
            <person name="Kingan S."/>
            <person name="Baybayan P."/>
            <person name="Concepcion G."/>
            <person name="Jordan M."/>
            <person name="Riva A."/>
            <person name="Barbazuk W."/>
            <person name="Harkins T."/>
        </authorList>
    </citation>
    <scope>NUCLEOTIDE SEQUENCE [LARGE SCALE GENOMIC DNA]</scope>
    <source>
        <strain evidence="4">cv. Jamaican Lion 4</strain>
        <tissue evidence="3">Leaf</tissue>
    </source>
</reference>
<dbReference type="PANTHER" id="PTHR14379:SF6">
    <property type="entry name" value="EMB|CAB71880.1"/>
    <property type="match status" value="1"/>
</dbReference>
<evidence type="ECO:0000256" key="1">
    <source>
        <dbReference type="SAM" id="MobiDB-lite"/>
    </source>
</evidence>
<dbReference type="InterPro" id="IPR025605">
    <property type="entry name" value="OST-HTH/LOTUS_dom"/>
</dbReference>
<feature type="region of interest" description="Disordered" evidence="1">
    <location>
        <begin position="300"/>
        <end position="344"/>
    </location>
</feature>